<dbReference type="KEGG" id="acae:HYG86_08830"/>
<dbReference type="InterPro" id="IPR000297">
    <property type="entry name" value="PPIase_PpiC"/>
</dbReference>
<gene>
    <name evidence="4" type="ORF">HYG86_08830</name>
</gene>
<sequence length="317" mass="36030">MAKRIIAITILSVMLVAVLSGCFQSNDKGNGIVAVIDGREITQEEFNKYLYASDSLYSNDTDFTAEQMNQFLEYFINEELFYTEALKQGIEVNQELIDEQFDEYKKTVLELHFDNNQSTFNSRMRNLGLDEEYLKEQIIVRNVVITEFIEKLREEVQPVSSSDVQSFYDENVDEIFTHDEMRTIRHILVKSEDVAKALLKRLQAGEDFAELAVAYSTDAGTAANGGILDPAEEKNYVEPFGEVAFSLEIGELSDVVQTQHGFHILEVLEIEPAGVRELDGELAEQIFGYLNNQNKENVVVNLLNDLREKANVEKKLG</sequence>
<dbReference type="AlphaFoldDB" id="A0A7G9W858"/>
<keyword evidence="2" id="KW-0732">Signal</keyword>
<keyword evidence="5" id="KW-1185">Reference proteome</keyword>
<evidence type="ECO:0000313" key="5">
    <source>
        <dbReference type="Proteomes" id="UP000516160"/>
    </source>
</evidence>
<reference evidence="4 5" key="1">
    <citation type="submission" date="2020-07" db="EMBL/GenBank/DDBJ databases">
        <title>Alkalicella. sp. LB2 genome.</title>
        <authorList>
            <person name="Postec A."/>
            <person name="Quemeneur M."/>
        </authorList>
    </citation>
    <scope>NUCLEOTIDE SEQUENCE [LARGE SCALE GENOMIC DNA]</scope>
    <source>
        <strain evidence="4 5">LB2</strain>
    </source>
</reference>
<name>A0A7G9W858_ALKCA</name>
<dbReference type="InterPro" id="IPR050245">
    <property type="entry name" value="PrsA_foldase"/>
</dbReference>
<dbReference type="PROSITE" id="PS51257">
    <property type="entry name" value="PROKAR_LIPOPROTEIN"/>
    <property type="match status" value="1"/>
</dbReference>
<dbReference type="Gene3D" id="1.10.8.1040">
    <property type="match status" value="1"/>
</dbReference>
<keyword evidence="1" id="KW-0697">Rotamase</keyword>
<evidence type="ECO:0000256" key="2">
    <source>
        <dbReference type="SAM" id="SignalP"/>
    </source>
</evidence>
<keyword evidence="1 4" id="KW-0413">Isomerase</keyword>
<dbReference type="PANTHER" id="PTHR47245">
    <property type="entry name" value="PEPTIDYLPROLYL ISOMERASE"/>
    <property type="match status" value="1"/>
</dbReference>
<evidence type="ECO:0000256" key="1">
    <source>
        <dbReference type="PROSITE-ProRule" id="PRU00278"/>
    </source>
</evidence>
<dbReference type="SUPFAM" id="SSF109998">
    <property type="entry name" value="Triger factor/SurA peptide-binding domain-like"/>
    <property type="match status" value="1"/>
</dbReference>
<evidence type="ECO:0000313" key="4">
    <source>
        <dbReference type="EMBL" id="QNO14870.1"/>
    </source>
</evidence>
<dbReference type="InterPro" id="IPR027304">
    <property type="entry name" value="Trigger_fact/SurA_dom_sf"/>
</dbReference>
<dbReference type="Pfam" id="PF13624">
    <property type="entry name" value="SurA_N_3"/>
    <property type="match status" value="1"/>
</dbReference>
<dbReference type="InterPro" id="IPR046357">
    <property type="entry name" value="PPIase_dom_sf"/>
</dbReference>
<feature type="signal peptide" evidence="2">
    <location>
        <begin position="1"/>
        <end position="25"/>
    </location>
</feature>
<proteinExistence type="predicted"/>
<dbReference type="PANTHER" id="PTHR47245:SF2">
    <property type="entry name" value="PEPTIDYL-PROLYL CIS-TRANS ISOMERASE HP_0175-RELATED"/>
    <property type="match status" value="1"/>
</dbReference>
<dbReference type="GO" id="GO:0003755">
    <property type="term" value="F:peptidyl-prolyl cis-trans isomerase activity"/>
    <property type="evidence" value="ECO:0007669"/>
    <property type="project" value="UniProtKB-KW"/>
</dbReference>
<evidence type="ECO:0000259" key="3">
    <source>
        <dbReference type="PROSITE" id="PS50198"/>
    </source>
</evidence>
<dbReference type="Gene3D" id="3.10.50.40">
    <property type="match status" value="1"/>
</dbReference>
<organism evidence="4 5">
    <name type="scientific">Alkalicella caledoniensis</name>
    <dbReference type="NCBI Taxonomy" id="2731377"/>
    <lineage>
        <taxon>Bacteria</taxon>
        <taxon>Bacillati</taxon>
        <taxon>Bacillota</taxon>
        <taxon>Clostridia</taxon>
        <taxon>Eubacteriales</taxon>
        <taxon>Proteinivoracaceae</taxon>
        <taxon>Alkalicella</taxon>
    </lineage>
</organism>
<accession>A0A7G9W858</accession>
<dbReference type="Proteomes" id="UP000516160">
    <property type="component" value="Chromosome"/>
</dbReference>
<feature type="domain" description="PpiC" evidence="3">
    <location>
        <begin position="179"/>
        <end position="269"/>
    </location>
</feature>
<dbReference type="PROSITE" id="PS50198">
    <property type="entry name" value="PPIC_PPIASE_2"/>
    <property type="match status" value="1"/>
</dbReference>
<feature type="chain" id="PRO_5028871835" evidence="2">
    <location>
        <begin position="26"/>
        <end position="317"/>
    </location>
</feature>
<dbReference type="SUPFAM" id="SSF54534">
    <property type="entry name" value="FKBP-like"/>
    <property type="match status" value="1"/>
</dbReference>
<protein>
    <submittedName>
        <fullName evidence="4">Peptidylprolyl isomerase</fullName>
    </submittedName>
</protein>
<dbReference type="EMBL" id="CP058559">
    <property type="protein sequence ID" value="QNO14870.1"/>
    <property type="molecule type" value="Genomic_DNA"/>
</dbReference>
<dbReference type="Pfam" id="PF00639">
    <property type="entry name" value="Rotamase"/>
    <property type="match status" value="1"/>
</dbReference>